<name>A0A933IB10_UNCT6</name>
<dbReference type="InterPro" id="IPR036789">
    <property type="entry name" value="Ribosomal_uL6-like_a/b-dom_sf"/>
</dbReference>
<dbReference type="Gene3D" id="3.90.930.12">
    <property type="entry name" value="Ribosomal protein L6, alpha-beta domain"/>
    <property type="match status" value="2"/>
</dbReference>
<evidence type="ECO:0000256" key="6">
    <source>
        <dbReference type="RuleBase" id="RU003869"/>
    </source>
</evidence>
<comment type="similarity">
    <text evidence="5 6">Belongs to the universal ribosomal protein uL6 family.</text>
</comment>
<reference evidence="9" key="1">
    <citation type="submission" date="2020-07" db="EMBL/GenBank/DDBJ databases">
        <title>Huge and variable diversity of episymbiotic CPR bacteria and DPANN archaea in groundwater ecosystems.</title>
        <authorList>
            <person name="He C.Y."/>
            <person name="Keren R."/>
            <person name="Whittaker M."/>
            <person name="Farag I.F."/>
            <person name="Doudna J."/>
            <person name="Cate J.H.D."/>
            <person name="Banfield J.F."/>
        </authorList>
    </citation>
    <scope>NUCLEOTIDE SEQUENCE</scope>
    <source>
        <strain evidence="9">NC_groundwater_1520_Pr4_B-0.1um_53_5</strain>
    </source>
</reference>
<dbReference type="PIRSF" id="PIRSF002162">
    <property type="entry name" value="Ribosomal_L6"/>
    <property type="match status" value="1"/>
</dbReference>
<dbReference type="GO" id="GO:0002181">
    <property type="term" value="P:cytoplasmic translation"/>
    <property type="evidence" value="ECO:0007669"/>
    <property type="project" value="TreeGrafter"/>
</dbReference>
<proteinExistence type="inferred from homology"/>
<evidence type="ECO:0000256" key="4">
    <source>
        <dbReference type="ARBA" id="ARBA00023274"/>
    </source>
</evidence>
<dbReference type="Pfam" id="PF00347">
    <property type="entry name" value="Ribosomal_L6"/>
    <property type="match status" value="2"/>
</dbReference>
<evidence type="ECO:0000313" key="9">
    <source>
        <dbReference type="EMBL" id="MBI4725994.1"/>
    </source>
</evidence>
<protein>
    <recommendedName>
        <fullName evidence="5">Large ribosomal subunit protein uL6</fullName>
    </recommendedName>
</protein>
<dbReference type="GO" id="GO:0022625">
    <property type="term" value="C:cytosolic large ribosomal subunit"/>
    <property type="evidence" value="ECO:0007669"/>
    <property type="project" value="UniProtKB-UniRule"/>
</dbReference>
<dbReference type="NCBIfam" id="TIGR03654">
    <property type="entry name" value="L6_bact"/>
    <property type="match status" value="1"/>
</dbReference>
<comment type="caution">
    <text evidence="9">The sequence shown here is derived from an EMBL/GenBank/DDBJ whole genome shotgun (WGS) entry which is preliminary data.</text>
</comment>
<evidence type="ECO:0000313" key="10">
    <source>
        <dbReference type="Proteomes" id="UP000736328"/>
    </source>
</evidence>
<keyword evidence="4 5" id="KW-0687">Ribonucleoprotein</keyword>
<organism evidence="9 10">
    <name type="scientific">candidate division TA06 bacterium</name>
    <dbReference type="NCBI Taxonomy" id="2250710"/>
    <lineage>
        <taxon>Bacteria</taxon>
        <taxon>Bacteria division TA06</taxon>
    </lineage>
</organism>
<evidence type="ECO:0000256" key="1">
    <source>
        <dbReference type="ARBA" id="ARBA00022730"/>
    </source>
</evidence>
<dbReference type="InterPro" id="IPR019906">
    <property type="entry name" value="Ribosomal_uL6_bac-type"/>
</dbReference>
<dbReference type="HAMAP" id="MF_01365_B">
    <property type="entry name" value="Ribosomal_uL6_B"/>
    <property type="match status" value="1"/>
</dbReference>
<feature type="domain" description="Large ribosomal subunit protein uL6 alpha-beta" evidence="8">
    <location>
        <begin position="11"/>
        <end position="82"/>
    </location>
</feature>
<feature type="domain" description="Large ribosomal subunit protein uL6 alpha-beta" evidence="8">
    <location>
        <begin position="91"/>
        <end position="175"/>
    </location>
</feature>
<dbReference type="EMBL" id="JACQXR010000024">
    <property type="protein sequence ID" value="MBI4725994.1"/>
    <property type="molecule type" value="Genomic_DNA"/>
</dbReference>
<evidence type="ECO:0000256" key="2">
    <source>
        <dbReference type="ARBA" id="ARBA00022884"/>
    </source>
</evidence>
<gene>
    <name evidence="5 9" type="primary">rplF</name>
    <name evidence="9" type="ORF">HY768_02010</name>
</gene>
<evidence type="ECO:0000256" key="5">
    <source>
        <dbReference type="HAMAP-Rule" id="MF_01365"/>
    </source>
</evidence>
<dbReference type="InterPro" id="IPR000702">
    <property type="entry name" value="Ribosomal_uL6-like"/>
</dbReference>
<comment type="function">
    <text evidence="5 7">This protein binds to the 23S rRNA, and is important in its secondary structure. It is located near the subunit interface in the base of the L7/L12 stalk, and near the tRNA binding site of the peptidyltransferase center.</text>
</comment>
<keyword evidence="2 5" id="KW-0694">RNA-binding</keyword>
<sequence>MSRIGRKPIEIPKGVKTELVGQKIKVTGPKGALELEIHPNIKLDIKDGVLTVIRASDEKFDRSLHGLTRALVFNAVTGVSQGFTRVLQIYGIGFKAIKDPKGLTLNLGFSHPINMEAPQGIEFDLTDEPAQKVLDKTYQSSIVIKGIDKQLVGEVAATIRRFRKPEPYQGKGIRYQGEHIRRKAGKTAAGATGA</sequence>
<evidence type="ECO:0000256" key="7">
    <source>
        <dbReference type="RuleBase" id="RU003870"/>
    </source>
</evidence>
<dbReference type="PRINTS" id="PR00059">
    <property type="entry name" value="RIBOSOMALL6"/>
</dbReference>
<dbReference type="FunFam" id="3.90.930.12:FF:000002">
    <property type="entry name" value="50S ribosomal protein L6"/>
    <property type="match status" value="1"/>
</dbReference>
<evidence type="ECO:0000259" key="8">
    <source>
        <dbReference type="Pfam" id="PF00347"/>
    </source>
</evidence>
<dbReference type="GO" id="GO:0019843">
    <property type="term" value="F:rRNA binding"/>
    <property type="evidence" value="ECO:0007669"/>
    <property type="project" value="UniProtKB-UniRule"/>
</dbReference>
<dbReference type="PANTHER" id="PTHR11655:SF14">
    <property type="entry name" value="LARGE RIBOSOMAL SUBUNIT PROTEIN UL6M"/>
    <property type="match status" value="1"/>
</dbReference>
<dbReference type="Proteomes" id="UP000736328">
    <property type="component" value="Unassembled WGS sequence"/>
</dbReference>
<dbReference type="PANTHER" id="PTHR11655">
    <property type="entry name" value="60S/50S RIBOSOMAL PROTEIN L6/L9"/>
    <property type="match status" value="1"/>
</dbReference>
<comment type="subunit">
    <text evidence="5">Part of the 50S ribosomal subunit.</text>
</comment>
<accession>A0A933IB10</accession>
<dbReference type="AlphaFoldDB" id="A0A933IB10"/>
<dbReference type="InterPro" id="IPR020040">
    <property type="entry name" value="Ribosomal_uL6_a/b-dom"/>
</dbReference>
<dbReference type="SUPFAM" id="SSF56053">
    <property type="entry name" value="Ribosomal protein L6"/>
    <property type="match status" value="2"/>
</dbReference>
<keyword evidence="1 5" id="KW-0699">rRNA-binding</keyword>
<evidence type="ECO:0000256" key="3">
    <source>
        <dbReference type="ARBA" id="ARBA00022980"/>
    </source>
</evidence>
<dbReference type="GO" id="GO:0003735">
    <property type="term" value="F:structural constituent of ribosome"/>
    <property type="evidence" value="ECO:0007669"/>
    <property type="project" value="UniProtKB-UniRule"/>
</dbReference>
<keyword evidence="3 5" id="KW-0689">Ribosomal protein</keyword>